<feature type="domain" description="Aminoglycoside phosphotransferase" evidence="1">
    <location>
        <begin position="62"/>
        <end position="111"/>
    </location>
</feature>
<keyword evidence="2" id="KW-0418">Kinase</keyword>
<proteinExistence type="predicted"/>
<dbReference type="STRING" id="1531966.A0A0A1TJI6"/>
<dbReference type="AlphaFoldDB" id="A0A0A1TJI6"/>
<dbReference type="SUPFAM" id="SSF56112">
    <property type="entry name" value="Protein kinase-like (PK-like)"/>
    <property type="match status" value="1"/>
</dbReference>
<evidence type="ECO:0000313" key="3">
    <source>
        <dbReference type="Proteomes" id="UP000039046"/>
    </source>
</evidence>
<dbReference type="PANTHER" id="PTHR21310:SF54">
    <property type="entry name" value="AMINOGLYCOSIDE PHOSPHOTRANSFERASE DOMAIN-CONTAINING PROTEIN"/>
    <property type="match status" value="1"/>
</dbReference>
<dbReference type="HOGENOM" id="CLU_021768_9_0_1"/>
<protein>
    <submittedName>
        <fullName evidence="2">Putative Serine/threonine-protein kinase Sgk2</fullName>
    </submittedName>
</protein>
<accession>A0A0A1TJI6</accession>
<organism evidence="2 3">
    <name type="scientific">[Torrubiella] hemipterigena</name>
    <dbReference type="NCBI Taxonomy" id="1531966"/>
    <lineage>
        <taxon>Eukaryota</taxon>
        <taxon>Fungi</taxon>
        <taxon>Dikarya</taxon>
        <taxon>Ascomycota</taxon>
        <taxon>Pezizomycotina</taxon>
        <taxon>Sordariomycetes</taxon>
        <taxon>Hypocreomycetidae</taxon>
        <taxon>Hypocreales</taxon>
        <taxon>Clavicipitaceae</taxon>
        <taxon>Clavicipitaceae incertae sedis</taxon>
        <taxon>'Torrubiella' clade</taxon>
    </lineage>
</organism>
<dbReference type="PANTHER" id="PTHR21310">
    <property type="entry name" value="AMINOGLYCOSIDE PHOSPHOTRANSFERASE-RELATED-RELATED"/>
    <property type="match status" value="1"/>
</dbReference>
<gene>
    <name evidence="2" type="ORF">VHEMI06453</name>
</gene>
<keyword evidence="2" id="KW-0808">Transferase</keyword>
<dbReference type="Gene3D" id="3.90.1200.10">
    <property type="match status" value="1"/>
</dbReference>
<name>A0A0A1TJI6_9HYPO</name>
<evidence type="ECO:0000313" key="2">
    <source>
        <dbReference type="EMBL" id="CEJ90688.1"/>
    </source>
</evidence>
<keyword evidence="3" id="KW-1185">Reference proteome</keyword>
<dbReference type="GO" id="GO:0016301">
    <property type="term" value="F:kinase activity"/>
    <property type="evidence" value="ECO:0007669"/>
    <property type="project" value="UniProtKB-KW"/>
</dbReference>
<dbReference type="InterPro" id="IPR051678">
    <property type="entry name" value="AGP_Transferase"/>
</dbReference>
<reference evidence="2 3" key="1">
    <citation type="journal article" date="2015" name="Genome Announc.">
        <title>Draft Genome Sequence and Gene Annotation of the Entomopathogenic Fungus Verticillium hemipterigenum.</title>
        <authorList>
            <person name="Horn F."/>
            <person name="Habel A."/>
            <person name="Scharf D.H."/>
            <person name="Dworschak J."/>
            <person name="Brakhage A.A."/>
            <person name="Guthke R."/>
            <person name="Hertweck C."/>
            <person name="Linde J."/>
        </authorList>
    </citation>
    <scope>NUCLEOTIDE SEQUENCE [LARGE SCALE GENOMIC DNA]</scope>
</reference>
<sequence>MLVGAIDRGPLVDIVFTNGVLPRAGPFTTVKEFHDWLSSMLTMGKEQHWPGIDPSEIPDPYRQSLPDDSAVVFTHSDLHRSNILISPEKPHCIVSIIDWQQSGWYPDYWEFCKAEYTADTRSDWVREHIPQFLDEPECVEGFELYAQAYGF</sequence>
<dbReference type="InterPro" id="IPR002575">
    <property type="entry name" value="Aminoglycoside_PTrfase"/>
</dbReference>
<evidence type="ECO:0000259" key="1">
    <source>
        <dbReference type="Pfam" id="PF01636"/>
    </source>
</evidence>
<dbReference type="OrthoDB" id="5404599at2759"/>
<dbReference type="InterPro" id="IPR011009">
    <property type="entry name" value="Kinase-like_dom_sf"/>
</dbReference>
<dbReference type="Proteomes" id="UP000039046">
    <property type="component" value="Unassembled WGS sequence"/>
</dbReference>
<dbReference type="Pfam" id="PF01636">
    <property type="entry name" value="APH"/>
    <property type="match status" value="1"/>
</dbReference>
<dbReference type="EMBL" id="CDHN01000003">
    <property type="protein sequence ID" value="CEJ90688.1"/>
    <property type="molecule type" value="Genomic_DNA"/>
</dbReference>